<feature type="domain" description="N-acetyltransferase" evidence="1">
    <location>
        <begin position="1"/>
        <end position="158"/>
    </location>
</feature>
<accession>A0A927ITY1</accession>
<evidence type="ECO:0000259" key="1">
    <source>
        <dbReference type="PROSITE" id="PS51186"/>
    </source>
</evidence>
<evidence type="ECO:0000313" key="2">
    <source>
        <dbReference type="EMBL" id="MBD8066362.1"/>
    </source>
</evidence>
<evidence type="ECO:0000313" key="3">
    <source>
        <dbReference type="Proteomes" id="UP000654108"/>
    </source>
</evidence>
<dbReference type="InterPro" id="IPR016181">
    <property type="entry name" value="Acyl_CoA_acyltransferase"/>
</dbReference>
<dbReference type="Gene3D" id="3.40.630.30">
    <property type="match status" value="1"/>
</dbReference>
<dbReference type="PROSITE" id="PS51186">
    <property type="entry name" value="GNAT"/>
    <property type="match status" value="1"/>
</dbReference>
<dbReference type="AlphaFoldDB" id="A0A927ITY1"/>
<protein>
    <submittedName>
        <fullName evidence="2">GNAT family N-acetyltransferase</fullName>
    </submittedName>
</protein>
<organism evidence="2 3">
    <name type="scientific">Devosia oryzisoli</name>
    <dbReference type="NCBI Taxonomy" id="2774138"/>
    <lineage>
        <taxon>Bacteria</taxon>
        <taxon>Pseudomonadati</taxon>
        <taxon>Pseudomonadota</taxon>
        <taxon>Alphaproteobacteria</taxon>
        <taxon>Hyphomicrobiales</taxon>
        <taxon>Devosiaceae</taxon>
        <taxon>Devosia</taxon>
    </lineage>
</organism>
<name>A0A927ITY1_9HYPH</name>
<comment type="caution">
    <text evidence="2">The sequence shown here is derived from an EMBL/GenBank/DDBJ whole genome shotgun (WGS) entry which is preliminary data.</text>
</comment>
<keyword evidence="3" id="KW-1185">Reference proteome</keyword>
<dbReference type="Proteomes" id="UP000654108">
    <property type="component" value="Unassembled WGS sequence"/>
</dbReference>
<dbReference type="Pfam" id="PF00583">
    <property type="entry name" value="Acetyltransf_1"/>
    <property type="match status" value="1"/>
</dbReference>
<dbReference type="CDD" id="cd04301">
    <property type="entry name" value="NAT_SF"/>
    <property type="match status" value="1"/>
</dbReference>
<dbReference type="SUPFAM" id="SSF55729">
    <property type="entry name" value="Acyl-CoA N-acyltransferases (Nat)"/>
    <property type="match status" value="1"/>
</dbReference>
<dbReference type="EMBL" id="JACYFU010000003">
    <property type="protein sequence ID" value="MBD8066362.1"/>
    <property type="molecule type" value="Genomic_DNA"/>
</dbReference>
<dbReference type="InterPro" id="IPR000182">
    <property type="entry name" value="GNAT_dom"/>
</dbReference>
<gene>
    <name evidence="2" type="ORF">IC608_12875</name>
</gene>
<proteinExistence type="predicted"/>
<reference evidence="2" key="1">
    <citation type="submission" date="2020-09" db="EMBL/GenBank/DDBJ databases">
        <title>Genome seq and assembly of Devosia sp.</title>
        <authorList>
            <person name="Chhetri G."/>
        </authorList>
    </citation>
    <scope>NUCLEOTIDE SEQUENCE</scope>
    <source>
        <strain evidence="2">PTR5</strain>
    </source>
</reference>
<dbReference type="GO" id="GO:0016747">
    <property type="term" value="F:acyltransferase activity, transferring groups other than amino-acyl groups"/>
    <property type="evidence" value="ECO:0007669"/>
    <property type="project" value="InterPro"/>
</dbReference>
<sequence length="159" mass="17389">MTGYDIAEVFAIANRVHPELFESQAVLAEKQALYRNGCYVLEVSERPAGYVLSHPWRFGEVPALDGLIGALTDDADTYYIHDLALLPLTRGIGAAGKIVEALAKHARVLGLDSMTLVAVNSSRPFWERHGFASETAPQLDADLAGYGPDARYMVRRLAD</sequence>